<protein>
    <submittedName>
        <fullName evidence="3">Alpha/beta fold hydrolase</fullName>
    </submittedName>
</protein>
<accession>A0ABS0DAD6</accession>
<evidence type="ECO:0000313" key="3">
    <source>
        <dbReference type="EMBL" id="MBF6353683.1"/>
    </source>
</evidence>
<feature type="domain" description="AB hydrolase-1" evidence="2">
    <location>
        <begin position="20"/>
        <end position="137"/>
    </location>
</feature>
<gene>
    <name evidence="3" type="ORF">IU449_03820</name>
</gene>
<reference evidence="3 4" key="1">
    <citation type="submission" date="2020-10" db="EMBL/GenBank/DDBJ databases">
        <title>Identification of Nocardia species via Next-generation sequencing and recognition of intraspecies genetic diversity.</title>
        <authorList>
            <person name="Li P."/>
            <person name="Li P."/>
            <person name="Lu B."/>
        </authorList>
    </citation>
    <scope>NUCLEOTIDE SEQUENCE [LARGE SCALE GENOMIC DNA]</scope>
    <source>
        <strain evidence="3 4">BJ06-0143</strain>
    </source>
</reference>
<dbReference type="SUPFAM" id="SSF53474">
    <property type="entry name" value="alpha/beta-Hydrolases"/>
    <property type="match status" value="1"/>
</dbReference>
<evidence type="ECO:0000256" key="1">
    <source>
        <dbReference type="ARBA" id="ARBA00022801"/>
    </source>
</evidence>
<sequence>MVPVDDTALAVTDTGGPGRPLVYLNGSYADRSPWRPLIGELGDDYRHITFDERARGKSKRSADYSFEACLRDIDAVLAATGVERPLLVGWSYGALLAVHWADRNPDRVAGVVSVDGAMPYGLTGEEGEARIRKLFHRMRFLLPLARPMGLAARMSADQHAEVNIEANRLHAALAPVLQRADYPVRYVLATGANLGGGEEEMEAVRASLDPVLAVNPNLRVSAKVASNHSHILRKDFRAVADAVRELAALGERKAI</sequence>
<dbReference type="EMBL" id="JADLQN010000001">
    <property type="protein sequence ID" value="MBF6353683.1"/>
    <property type="molecule type" value="Genomic_DNA"/>
</dbReference>
<name>A0ABS0DAD6_9NOCA</name>
<dbReference type="InterPro" id="IPR000073">
    <property type="entry name" value="AB_hydrolase_1"/>
</dbReference>
<evidence type="ECO:0000259" key="2">
    <source>
        <dbReference type="Pfam" id="PF00561"/>
    </source>
</evidence>
<comment type="caution">
    <text evidence="3">The sequence shown here is derived from an EMBL/GenBank/DDBJ whole genome shotgun (WGS) entry which is preliminary data.</text>
</comment>
<proteinExistence type="predicted"/>
<evidence type="ECO:0000313" key="4">
    <source>
        <dbReference type="Proteomes" id="UP000707731"/>
    </source>
</evidence>
<dbReference type="PANTHER" id="PTHR43798">
    <property type="entry name" value="MONOACYLGLYCEROL LIPASE"/>
    <property type="match status" value="1"/>
</dbReference>
<dbReference type="PANTHER" id="PTHR43798:SF31">
    <property type="entry name" value="AB HYDROLASE SUPERFAMILY PROTEIN YCLE"/>
    <property type="match status" value="1"/>
</dbReference>
<organism evidence="3 4">
    <name type="scientific">Nocardia higoensis</name>
    <dbReference type="NCBI Taxonomy" id="228599"/>
    <lineage>
        <taxon>Bacteria</taxon>
        <taxon>Bacillati</taxon>
        <taxon>Actinomycetota</taxon>
        <taxon>Actinomycetes</taxon>
        <taxon>Mycobacteriales</taxon>
        <taxon>Nocardiaceae</taxon>
        <taxon>Nocardia</taxon>
    </lineage>
</organism>
<dbReference type="InterPro" id="IPR050266">
    <property type="entry name" value="AB_hydrolase_sf"/>
</dbReference>
<dbReference type="Gene3D" id="3.40.50.1820">
    <property type="entry name" value="alpha/beta hydrolase"/>
    <property type="match status" value="1"/>
</dbReference>
<dbReference type="Proteomes" id="UP000707731">
    <property type="component" value="Unassembled WGS sequence"/>
</dbReference>
<dbReference type="GO" id="GO:0016787">
    <property type="term" value="F:hydrolase activity"/>
    <property type="evidence" value="ECO:0007669"/>
    <property type="project" value="UniProtKB-KW"/>
</dbReference>
<keyword evidence="4" id="KW-1185">Reference proteome</keyword>
<keyword evidence="1 3" id="KW-0378">Hydrolase</keyword>
<dbReference type="Pfam" id="PF00561">
    <property type="entry name" value="Abhydrolase_1"/>
    <property type="match status" value="1"/>
</dbReference>
<dbReference type="InterPro" id="IPR029058">
    <property type="entry name" value="AB_hydrolase_fold"/>
</dbReference>